<evidence type="ECO:0000256" key="1">
    <source>
        <dbReference type="ARBA" id="ARBA00004141"/>
    </source>
</evidence>
<dbReference type="PRINTS" id="PR00237">
    <property type="entry name" value="GPCRRHODOPSN"/>
</dbReference>
<keyword evidence="4 10" id="KW-1133">Transmembrane helix</keyword>
<feature type="transmembrane region" description="Helical" evidence="10">
    <location>
        <begin position="39"/>
        <end position="58"/>
    </location>
</feature>
<evidence type="ECO:0000256" key="5">
    <source>
        <dbReference type="ARBA" id="ARBA00023040"/>
    </source>
</evidence>
<dbReference type="AlphaFoldDB" id="A0A8S9XW25"/>
<dbReference type="Proteomes" id="UP000466442">
    <property type="component" value="Unassembled WGS sequence"/>
</dbReference>
<evidence type="ECO:0000256" key="8">
    <source>
        <dbReference type="ARBA" id="ARBA00023224"/>
    </source>
</evidence>
<name>A0A8S9XW25_APOLU</name>
<gene>
    <name evidence="12" type="ORF">GE061_010838</name>
</gene>
<evidence type="ECO:0000256" key="9">
    <source>
        <dbReference type="SAM" id="MobiDB-lite"/>
    </source>
</evidence>
<dbReference type="PANTHER" id="PTHR24243:SF208">
    <property type="entry name" value="PYROKININ-1 RECEPTOR"/>
    <property type="match status" value="1"/>
</dbReference>
<feature type="transmembrane region" description="Helical" evidence="10">
    <location>
        <begin position="133"/>
        <end position="156"/>
    </location>
</feature>
<dbReference type="Pfam" id="PF00001">
    <property type="entry name" value="7tm_1"/>
    <property type="match status" value="1"/>
</dbReference>
<evidence type="ECO:0000313" key="13">
    <source>
        <dbReference type="Proteomes" id="UP000466442"/>
    </source>
</evidence>
<dbReference type="InterPro" id="IPR017452">
    <property type="entry name" value="GPCR_Rhodpsn_7TM"/>
</dbReference>
<evidence type="ECO:0000256" key="6">
    <source>
        <dbReference type="ARBA" id="ARBA00023136"/>
    </source>
</evidence>
<dbReference type="InterPro" id="IPR000276">
    <property type="entry name" value="GPCR_Rhodpsn"/>
</dbReference>
<evidence type="ECO:0000256" key="10">
    <source>
        <dbReference type="SAM" id="Phobius"/>
    </source>
</evidence>
<comment type="similarity">
    <text evidence="2">Belongs to the G-protein coupled receptor 1 family.</text>
</comment>
<organism evidence="12 13">
    <name type="scientific">Apolygus lucorum</name>
    <name type="common">Small green plant bug</name>
    <name type="synonym">Lygocoris lucorum</name>
    <dbReference type="NCBI Taxonomy" id="248454"/>
    <lineage>
        <taxon>Eukaryota</taxon>
        <taxon>Metazoa</taxon>
        <taxon>Ecdysozoa</taxon>
        <taxon>Arthropoda</taxon>
        <taxon>Hexapoda</taxon>
        <taxon>Insecta</taxon>
        <taxon>Pterygota</taxon>
        <taxon>Neoptera</taxon>
        <taxon>Paraneoptera</taxon>
        <taxon>Hemiptera</taxon>
        <taxon>Heteroptera</taxon>
        <taxon>Panheteroptera</taxon>
        <taxon>Cimicomorpha</taxon>
        <taxon>Miridae</taxon>
        <taxon>Mirini</taxon>
        <taxon>Apolygus</taxon>
    </lineage>
</organism>
<reference evidence="12" key="1">
    <citation type="journal article" date="2021" name="Mol. Ecol. Resour.">
        <title>Apolygus lucorum genome provides insights into omnivorousness and mesophyll feeding.</title>
        <authorList>
            <person name="Liu Y."/>
            <person name="Liu H."/>
            <person name="Wang H."/>
            <person name="Huang T."/>
            <person name="Liu B."/>
            <person name="Yang B."/>
            <person name="Yin L."/>
            <person name="Li B."/>
            <person name="Zhang Y."/>
            <person name="Zhang S."/>
            <person name="Jiang F."/>
            <person name="Zhang X."/>
            <person name="Ren Y."/>
            <person name="Wang B."/>
            <person name="Wang S."/>
            <person name="Lu Y."/>
            <person name="Wu K."/>
            <person name="Fan W."/>
            <person name="Wang G."/>
        </authorList>
    </citation>
    <scope>NUCLEOTIDE SEQUENCE</scope>
    <source>
        <strain evidence="12">12Hb</strain>
    </source>
</reference>
<keyword evidence="13" id="KW-1185">Reference proteome</keyword>
<dbReference type="PROSITE" id="PS50262">
    <property type="entry name" value="G_PROTEIN_RECEP_F1_2"/>
    <property type="match status" value="1"/>
</dbReference>
<evidence type="ECO:0000256" key="4">
    <source>
        <dbReference type="ARBA" id="ARBA00022989"/>
    </source>
</evidence>
<keyword evidence="6 10" id="KW-0472">Membrane</keyword>
<keyword evidence="3 10" id="KW-0812">Transmembrane</keyword>
<dbReference type="OrthoDB" id="5962705at2759"/>
<keyword evidence="7" id="KW-0675">Receptor</keyword>
<dbReference type="GO" id="GO:0005886">
    <property type="term" value="C:plasma membrane"/>
    <property type="evidence" value="ECO:0007669"/>
    <property type="project" value="TreeGrafter"/>
</dbReference>
<sequence>MYTPNYALQFGLVDDGKTGQPLCGLKRILIEHAFEVSTLLFFILPMTLITVLYVLIGLRLRRSSVMTRESGGSFGHTERGHRGQPPHRHHCSRRVLKMLVAVVVAFFICWAPFHAQRLFSIYYDVQPTALVEHIYSVVTYISGVLYYLSTTINPILYHIMSLKFREAFKTTLAKCCFDKRRARPYLILSRGKIEPDSGKSGTDSATALQHEEPVYFRSCSQEISNSSLRRVDRGDLEDELTSYMNELERRQNS</sequence>
<evidence type="ECO:0000259" key="11">
    <source>
        <dbReference type="PROSITE" id="PS50262"/>
    </source>
</evidence>
<dbReference type="GO" id="GO:0008188">
    <property type="term" value="F:neuropeptide receptor activity"/>
    <property type="evidence" value="ECO:0007669"/>
    <property type="project" value="TreeGrafter"/>
</dbReference>
<dbReference type="PANTHER" id="PTHR24243">
    <property type="entry name" value="G-PROTEIN COUPLED RECEPTOR"/>
    <property type="match status" value="1"/>
</dbReference>
<dbReference type="SUPFAM" id="SSF81321">
    <property type="entry name" value="Family A G protein-coupled receptor-like"/>
    <property type="match status" value="1"/>
</dbReference>
<keyword evidence="8" id="KW-0807">Transducer</keyword>
<evidence type="ECO:0000313" key="12">
    <source>
        <dbReference type="EMBL" id="KAF6213123.1"/>
    </source>
</evidence>
<dbReference type="Gene3D" id="1.20.1070.10">
    <property type="entry name" value="Rhodopsin 7-helix transmembrane proteins"/>
    <property type="match status" value="1"/>
</dbReference>
<accession>A0A8S9XW25</accession>
<evidence type="ECO:0000256" key="2">
    <source>
        <dbReference type="ARBA" id="ARBA00010663"/>
    </source>
</evidence>
<feature type="domain" description="G-protein coupled receptors family 1 profile" evidence="11">
    <location>
        <begin position="1"/>
        <end position="157"/>
    </location>
</feature>
<evidence type="ECO:0000256" key="7">
    <source>
        <dbReference type="ARBA" id="ARBA00023170"/>
    </source>
</evidence>
<feature type="transmembrane region" description="Helical" evidence="10">
    <location>
        <begin position="95"/>
        <end position="113"/>
    </location>
</feature>
<keyword evidence="5" id="KW-0297">G-protein coupled receptor</keyword>
<protein>
    <recommendedName>
        <fullName evidence="11">G-protein coupled receptors family 1 profile domain-containing protein</fullName>
    </recommendedName>
</protein>
<comment type="caution">
    <text evidence="12">The sequence shown here is derived from an EMBL/GenBank/DDBJ whole genome shotgun (WGS) entry which is preliminary data.</text>
</comment>
<proteinExistence type="inferred from homology"/>
<evidence type="ECO:0000256" key="3">
    <source>
        <dbReference type="ARBA" id="ARBA00022692"/>
    </source>
</evidence>
<dbReference type="EMBL" id="WIXP02000003">
    <property type="protein sequence ID" value="KAF6213123.1"/>
    <property type="molecule type" value="Genomic_DNA"/>
</dbReference>
<comment type="subcellular location">
    <subcellularLocation>
        <location evidence="1">Membrane</location>
        <topology evidence="1">Multi-pass membrane protein</topology>
    </subcellularLocation>
</comment>
<feature type="region of interest" description="Disordered" evidence="9">
    <location>
        <begin position="69"/>
        <end position="88"/>
    </location>
</feature>